<evidence type="ECO:0000313" key="1">
    <source>
        <dbReference type="EMBL" id="MEJ4099600.1"/>
    </source>
</evidence>
<dbReference type="Pfam" id="PF15583">
    <property type="entry name" value="Imm68"/>
    <property type="match status" value="1"/>
</dbReference>
<reference evidence="1 2" key="1">
    <citation type="submission" date="2024-02" db="EMBL/GenBank/DDBJ databases">
        <title>Whole genome sequencing and characterization of Corynebacterium isolated from the ocular surface of dry eye disease sufferers.</title>
        <authorList>
            <person name="Naqvi M."/>
        </authorList>
    </citation>
    <scope>NUCLEOTIDE SEQUENCE [LARGE SCALE GENOMIC DNA]</scope>
    <source>
        <strain evidence="1 2">PCRF</strain>
    </source>
</reference>
<dbReference type="InterPro" id="IPR028276">
    <property type="entry name" value="Imm68"/>
</dbReference>
<protein>
    <submittedName>
        <fullName evidence="1">Imm68 putative immunity domain-containing protein</fullName>
    </submittedName>
</protein>
<dbReference type="Proteomes" id="UP001359781">
    <property type="component" value="Unassembled WGS sequence"/>
</dbReference>
<gene>
    <name evidence="1" type="ORF">V5S96_04365</name>
</gene>
<evidence type="ECO:0000313" key="2">
    <source>
        <dbReference type="Proteomes" id="UP001359781"/>
    </source>
</evidence>
<dbReference type="RefSeq" id="WP_337889952.1">
    <property type="nucleotide sequence ID" value="NZ_JBAHVI010000004.1"/>
</dbReference>
<accession>A0ABU8NX65</accession>
<comment type="caution">
    <text evidence="1">The sequence shown here is derived from an EMBL/GenBank/DDBJ whole genome shotgun (WGS) entry which is preliminary data.</text>
</comment>
<keyword evidence="2" id="KW-1185">Reference proteome</keyword>
<proteinExistence type="predicted"/>
<organism evidence="1 2">
    <name type="scientific">Corynebacterium mastitidis</name>
    <dbReference type="NCBI Taxonomy" id="161890"/>
    <lineage>
        <taxon>Bacteria</taxon>
        <taxon>Bacillati</taxon>
        <taxon>Actinomycetota</taxon>
        <taxon>Actinomycetes</taxon>
        <taxon>Mycobacteriales</taxon>
        <taxon>Corynebacteriaceae</taxon>
        <taxon>Corynebacterium</taxon>
    </lineage>
</organism>
<name>A0ABU8NX65_9CORY</name>
<dbReference type="EMBL" id="JBAHVJ010000004">
    <property type="protein sequence ID" value="MEJ4099600.1"/>
    <property type="molecule type" value="Genomic_DNA"/>
</dbReference>
<sequence length="145" mass="15180">MSLSLQATEEMAALVRVLESRAAGTGGAAASEVGLAEIFAELGLEDLGGNYTDAALERGDAFLLAAALGAVVARAKAEGGAVDLAAWGGRGTLELRSDVHHVTQLATAMKYFALSPEDHRAAWDWDEDTLVRLADEAEALRGRLD</sequence>